<protein>
    <submittedName>
        <fullName evidence="1">Uncharacterized protein</fullName>
    </submittedName>
</protein>
<evidence type="ECO:0000313" key="2">
    <source>
        <dbReference type="Proteomes" id="UP000006051"/>
    </source>
</evidence>
<proteinExistence type="predicted"/>
<name>I4A1T9_ORNRL</name>
<dbReference type="STRING" id="867902.Ornrh_1772"/>
<dbReference type="RefSeq" id="WP_014791447.1">
    <property type="nucleotide sequence ID" value="NC_018016.1"/>
</dbReference>
<sequence>MSKEGGNRLKKILDDISEKDVIIIQELGEELAKCSEEKSIANAVAHYHKENLVEMGNMLDKLKKISEPISSKKL</sequence>
<dbReference type="GeneID" id="71569820"/>
<dbReference type="HOGENOM" id="CLU_2684291_0_0_10"/>
<gene>
    <name evidence="1" type="ordered locus">Ornrh_1772</name>
</gene>
<dbReference type="EMBL" id="CP003283">
    <property type="protein sequence ID" value="AFL97923.1"/>
    <property type="molecule type" value="Genomic_DNA"/>
</dbReference>
<dbReference type="Proteomes" id="UP000006051">
    <property type="component" value="Chromosome"/>
</dbReference>
<dbReference type="AlphaFoldDB" id="I4A1T9"/>
<dbReference type="KEGG" id="orh:Ornrh_1772"/>
<accession>I4A1T9</accession>
<keyword evidence="2" id="KW-1185">Reference proteome</keyword>
<reference evidence="1 2" key="1">
    <citation type="submission" date="2012-06" db="EMBL/GenBank/DDBJ databases">
        <title>The complete genome of Ornithobacterium rhinotracheale DSM 15997.</title>
        <authorList>
            <consortium name="US DOE Joint Genome Institute (JGI-PGF)"/>
            <person name="Lucas S."/>
            <person name="Copeland A."/>
            <person name="Lapidus A."/>
            <person name="Goodwin L."/>
            <person name="Pitluck S."/>
            <person name="Peters L."/>
            <person name="Mikhailova N."/>
            <person name="Teshima H."/>
            <person name="Kyrpides N."/>
            <person name="Mavromatis K."/>
            <person name="Pagani I."/>
            <person name="Ivanova N."/>
            <person name="Ovchinnikova G."/>
            <person name="Zeytun A."/>
            <person name="Detter J.C."/>
            <person name="Han C."/>
            <person name="Land M."/>
            <person name="Hauser L."/>
            <person name="Markowitz V."/>
            <person name="Cheng J.-F."/>
            <person name="Hugenholtz P."/>
            <person name="Woyke T."/>
            <person name="Wu D."/>
            <person name="Lang E."/>
            <person name="Kopitz M."/>
            <person name="Brambilla E."/>
            <person name="Klenk H.-P."/>
            <person name="Eisen J.A."/>
        </authorList>
    </citation>
    <scope>NUCLEOTIDE SEQUENCE [LARGE SCALE GENOMIC DNA]</scope>
    <source>
        <strain evidence="2">ATCC 51463 / DSM 15997 / CCUG 23171 / LMG 9086</strain>
    </source>
</reference>
<dbReference type="GeneID" id="97258381"/>
<organism evidence="1 2">
    <name type="scientific">Ornithobacterium rhinotracheale (strain ATCC 51463 / DSM 15997 / CCUG 23171 / CIP 104009 / LMG 9086)</name>
    <dbReference type="NCBI Taxonomy" id="867902"/>
    <lineage>
        <taxon>Bacteria</taxon>
        <taxon>Pseudomonadati</taxon>
        <taxon>Bacteroidota</taxon>
        <taxon>Flavobacteriia</taxon>
        <taxon>Flavobacteriales</taxon>
        <taxon>Weeksellaceae</taxon>
        <taxon>Ornithobacterium</taxon>
    </lineage>
</organism>
<evidence type="ECO:0000313" key="1">
    <source>
        <dbReference type="EMBL" id="AFL97923.1"/>
    </source>
</evidence>